<dbReference type="AlphaFoldDB" id="V4AFV0"/>
<accession>V4AFV0</accession>
<feature type="domain" description="Fibronectin type-III" evidence="5">
    <location>
        <begin position="479"/>
        <end position="577"/>
    </location>
</feature>
<evidence type="ECO:0000259" key="4">
    <source>
        <dbReference type="PROSITE" id="PS50835"/>
    </source>
</evidence>
<dbReference type="Pfam" id="PF00041">
    <property type="entry name" value="fn3"/>
    <property type="match status" value="2"/>
</dbReference>
<dbReference type="InterPro" id="IPR036179">
    <property type="entry name" value="Ig-like_dom_sf"/>
</dbReference>
<dbReference type="GO" id="GO:0098609">
    <property type="term" value="P:cell-cell adhesion"/>
    <property type="evidence" value="ECO:0007669"/>
    <property type="project" value="TreeGrafter"/>
</dbReference>
<dbReference type="FunFam" id="2.60.40.10:FF:000035">
    <property type="entry name" value="Contactin 1"/>
    <property type="match status" value="1"/>
</dbReference>
<dbReference type="GO" id="GO:0030424">
    <property type="term" value="C:axon"/>
    <property type="evidence" value="ECO:0007669"/>
    <property type="project" value="TreeGrafter"/>
</dbReference>
<feature type="non-terminal residue" evidence="6">
    <location>
        <position position="1"/>
    </location>
</feature>
<feature type="domain" description="Ig-like" evidence="4">
    <location>
        <begin position="76"/>
        <end position="168"/>
    </location>
</feature>
<dbReference type="SUPFAM" id="SSF49265">
    <property type="entry name" value="Fibronectin type III"/>
    <property type="match status" value="2"/>
</dbReference>
<dbReference type="SMART" id="SM00060">
    <property type="entry name" value="FN3"/>
    <property type="match status" value="3"/>
</dbReference>
<sequence>ITWRCEAKAQPKQEYTWFKNGAKLLPIPGEIEISQNVLVIRNLNALRHDGMYQCRASNVHGDAFSSGQLRVLSFTPTFHKHPLEANSMGAVGGNTTIICEPEAAPFPTFTWLKNGLDLGLVDGDTSSRIRKMRNGNLLITQVMISDSGRYTCRAENLNGIAESSGNLKVVGITVIAVAPSNVRVLINNTAFMTCQASHNVEKDLVITWRFNNIPLNLDDGHYRENTGSVQGLYILQALYRHEGTYTCVAKTSFDSDEMSAVLTVQGPPAECAGVYIDSKSITISSMVVWWTPSFIRPVVYYRIEAKSNFATNWTVVVPTDTVVDGYDKRRALITGLNPGTDYLMRVRAGNIYGLGTTSISSASYATPPGPPQVAPTNITGAGGKVGDLHVVWKPLDTSEHGGDGIGYNFYWKLKSDEIYGRRYLKEGKTGNHNFHVVTVGSNNYYLQYDVMVQAFNNYGVGPNSSVVTVYSAEDLPIGTPLGILSSRYNATALNVSWTPVPDNRENMKGRVLGYQINYWKVNESDPRVVSASHVGQFDSYLIIGLEPSTMYEMDAQVYNTAGLGPKSEKYRQRTWSNG</sequence>
<dbReference type="GeneID" id="20230627"/>
<evidence type="ECO:0000256" key="2">
    <source>
        <dbReference type="ARBA" id="ARBA00023157"/>
    </source>
</evidence>
<dbReference type="InterPro" id="IPR036116">
    <property type="entry name" value="FN3_sf"/>
</dbReference>
<dbReference type="EMBL" id="KB200129">
    <property type="protein sequence ID" value="ESP02884.1"/>
    <property type="molecule type" value="Genomic_DNA"/>
</dbReference>
<keyword evidence="7" id="KW-1185">Reference proteome</keyword>
<dbReference type="HOGENOM" id="CLU_005756_0_0_1"/>
<dbReference type="Gene3D" id="2.60.40.10">
    <property type="entry name" value="Immunoglobulins"/>
    <property type="match status" value="6"/>
</dbReference>
<dbReference type="SMART" id="SM00409">
    <property type="entry name" value="IG"/>
    <property type="match status" value="3"/>
</dbReference>
<keyword evidence="1" id="KW-0677">Repeat</keyword>
<proteinExistence type="predicted"/>
<dbReference type="FunFam" id="2.60.40.10:FF:000052">
    <property type="entry name" value="Contactin 1"/>
    <property type="match status" value="1"/>
</dbReference>
<dbReference type="SUPFAM" id="SSF48726">
    <property type="entry name" value="Immunoglobulin"/>
    <property type="match status" value="3"/>
</dbReference>
<organism evidence="6 7">
    <name type="scientific">Lottia gigantea</name>
    <name type="common">Giant owl limpet</name>
    <dbReference type="NCBI Taxonomy" id="225164"/>
    <lineage>
        <taxon>Eukaryota</taxon>
        <taxon>Metazoa</taxon>
        <taxon>Spiralia</taxon>
        <taxon>Lophotrochozoa</taxon>
        <taxon>Mollusca</taxon>
        <taxon>Gastropoda</taxon>
        <taxon>Patellogastropoda</taxon>
        <taxon>Lottioidea</taxon>
        <taxon>Lottiidae</taxon>
        <taxon>Lottia</taxon>
    </lineage>
</organism>
<keyword evidence="3" id="KW-0393">Immunoglobulin domain</keyword>
<name>V4AFV0_LOTGI</name>
<feature type="domain" description="Ig-like" evidence="4">
    <location>
        <begin position="173"/>
        <end position="263"/>
    </location>
</feature>
<dbReference type="PANTHER" id="PTHR44170">
    <property type="entry name" value="PROTEIN SIDEKICK"/>
    <property type="match status" value="1"/>
</dbReference>
<evidence type="ECO:0000313" key="7">
    <source>
        <dbReference type="Proteomes" id="UP000030746"/>
    </source>
</evidence>
<dbReference type="OMA" id="FSWRIPR"/>
<dbReference type="InterPro" id="IPR003599">
    <property type="entry name" value="Ig_sub"/>
</dbReference>
<evidence type="ECO:0000256" key="3">
    <source>
        <dbReference type="ARBA" id="ARBA00023319"/>
    </source>
</evidence>
<dbReference type="InterPro" id="IPR003598">
    <property type="entry name" value="Ig_sub2"/>
</dbReference>
<protein>
    <submittedName>
        <fullName evidence="6">Uncharacterized protein</fullName>
    </submittedName>
</protein>
<dbReference type="InterPro" id="IPR013098">
    <property type="entry name" value="Ig_I-set"/>
</dbReference>
<dbReference type="FunFam" id="2.60.40.10:FF:000028">
    <property type="entry name" value="Neuronal cell adhesion molecule"/>
    <property type="match status" value="1"/>
</dbReference>
<dbReference type="OrthoDB" id="3666223at2759"/>
<gene>
    <name evidence="6" type="ORF">LOTGIDRAFT_110734</name>
</gene>
<dbReference type="FunFam" id="2.60.40.10:FF:000032">
    <property type="entry name" value="palladin isoform X1"/>
    <property type="match status" value="1"/>
</dbReference>
<dbReference type="InterPro" id="IPR013783">
    <property type="entry name" value="Ig-like_fold"/>
</dbReference>
<dbReference type="KEGG" id="lgi:LOTGIDRAFT_110734"/>
<dbReference type="CDD" id="cd00063">
    <property type="entry name" value="FN3"/>
    <property type="match status" value="3"/>
</dbReference>
<dbReference type="PROSITE" id="PS50835">
    <property type="entry name" value="IG_LIKE"/>
    <property type="match status" value="3"/>
</dbReference>
<feature type="domain" description="Fibronectin type-III" evidence="5">
    <location>
        <begin position="367"/>
        <end position="474"/>
    </location>
</feature>
<feature type="domain" description="Ig-like" evidence="4">
    <location>
        <begin position="1"/>
        <end position="73"/>
    </location>
</feature>
<dbReference type="Pfam" id="PF07679">
    <property type="entry name" value="I-set"/>
    <property type="match status" value="1"/>
</dbReference>
<keyword evidence="2" id="KW-1015">Disulfide bond</keyword>
<evidence type="ECO:0000256" key="1">
    <source>
        <dbReference type="ARBA" id="ARBA00022737"/>
    </source>
</evidence>
<dbReference type="InterPro" id="IPR007110">
    <property type="entry name" value="Ig-like_dom"/>
</dbReference>
<dbReference type="GO" id="GO:0005886">
    <property type="term" value="C:plasma membrane"/>
    <property type="evidence" value="ECO:0007669"/>
    <property type="project" value="TreeGrafter"/>
</dbReference>
<evidence type="ECO:0000259" key="5">
    <source>
        <dbReference type="PROSITE" id="PS50853"/>
    </source>
</evidence>
<dbReference type="RefSeq" id="XP_009046354.1">
    <property type="nucleotide sequence ID" value="XM_009048106.1"/>
</dbReference>
<dbReference type="Pfam" id="PF13927">
    <property type="entry name" value="Ig_3"/>
    <property type="match status" value="2"/>
</dbReference>
<dbReference type="STRING" id="225164.V4AFV0"/>
<dbReference type="Proteomes" id="UP000030746">
    <property type="component" value="Unassembled WGS sequence"/>
</dbReference>
<dbReference type="PROSITE" id="PS50853">
    <property type="entry name" value="FN3"/>
    <property type="match status" value="2"/>
</dbReference>
<dbReference type="PANTHER" id="PTHR44170:SF6">
    <property type="entry name" value="CONTACTIN"/>
    <property type="match status" value="1"/>
</dbReference>
<dbReference type="SMART" id="SM00408">
    <property type="entry name" value="IGc2"/>
    <property type="match status" value="3"/>
</dbReference>
<evidence type="ECO:0000313" key="6">
    <source>
        <dbReference type="EMBL" id="ESP02884.1"/>
    </source>
</evidence>
<reference evidence="6 7" key="1">
    <citation type="journal article" date="2013" name="Nature">
        <title>Insights into bilaterian evolution from three spiralian genomes.</title>
        <authorList>
            <person name="Simakov O."/>
            <person name="Marletaz F."/>
            <person name="Cho S.J."/>
            <person name="Edsinger-Gonzales E."/>
            <person name="Havlak P."/>
            <person name="Hellsten U."/>
            <person name="Kuo D.H."/>
            <person name="Larsson T."/>
            <person name="Lv J."/>
            <person name="Arendt D."/>
            <person name="Savage R."/>
            <person name="Osoegawa K."/>
            <person name="de Jong P."/>
            <person name="Grimwood J."/>
            <person name="Chapman J.A."/>
            <person name="Shapiro H."/>
            <person name="Aerts A."/>
            <person name="Otillar R.P."/>
            <person name="Terry A.Y."/>
            <person name="Boore J.L."/>
            <person name="Grigoriev I.V."/>
            <person name="Lindberg D.R."/>
            <person name="Seaver E.C."/>
            <person name="Weisblat D.A."/>
            <person name="Putnam N.H."/>
            <person name="Rokhsar D.S."/>
        </authorList>
    </citation>
    <scope>NUCLEOTIDE SEQUENCE [LARGE SCALE GENOMIC DNA]</scope>
</reference>
<dbReference type="GO" id="GO:0007411">
    <property type="term" value="P:axon guidance"/>
    <property type="evidence" value="ECO:0007669"/>
    <property type="project" value="TreeGrafter"/>
</dbReference>
<dbReference type="CTD" id="20230627"/>
<dbReference type="InterPro" id="IPR003961">
    <property type="entry name" value="FN3_dom"/>
</dbReference>